<accession>A0A3B0RU26</accession>
<dbReference type="Gene3D" id="1.10.10.10">
    <property type="entry name" value="Winged helix-like DNA-binding domain superfamily/Winged helix DNA-binding domain"/>
    <property type="match status" value="1"/>
</dbReference>
<proteinExistence type="predicted"/>
<protein>
    <recommendedName>
        <fullName evidence="2">HTH marR-type domain-containing protein</fullName>
    </recommendedName>
</protein>
<dbReference type="SUPFAM" id="SSF46785">
    <property type="entry name" value="Winged helix' DNA-binding domain"/>
    <property type="match status" value="1"/>
</dbReference>
<evidence type="ECO:0000313" key="1">
    <source>
        <dbReference type="EMBL" id="VAV94972.1"/>
    </source>
</evidence>
<reference evidence="1" key="1">
    <citation type="submission" date="2018-06" db="EMBL/GenBank/DDBJ databases">
        <authorList>
            <person name="Zhirakovskaya E."/>
        </authorList>
    </citation>
    <scope>NUCLEOTIDE SEQUENCE</scope>
</reference>
<gene>
    <name evidence="1" type="ORF">MNBD_ALPHA04-1275</name>
</gene>
<name>A0A3B0RU26_9ZZZZ</name>
<evidence type="ECO:0008006" key="2">
    <source>
        <dbReference type="Google" id="ProtNLM"/>
    </source>
</evidence>
<dbReference type="InterPro" id="IPR036390">
    <property type="entry name" value="WH_DNA-bd_sf"/>
</dbReference>
<organism evidence="1">
    <name type="scientific">hydrothermal vent metagenome</name>
    <dbReference type="NCBI Taxonomy" id="652676"/>
    <lineage>
        <taxon>unclassified sequences</taxon>
        <taxon>metagenomes</taxon>
        <taxon>ecological metagenomes</taxon>
    </lineage>
</organism>
<dbReference type="EMBL" id="UOEF01000196">
    <property type="protein sequence ID" value="VAV94972.1"/>
    <property type="molecule type" value="Genomic_DNA"/>
</dbReference>
<dbReference type="AlphaFoldDB" id="A0A3B0RU26"/>
<dbReference type="InterPro" id="IPR036388">
    <property type="entry name" value="WH-like_DNA-bd_sf"/>
</dbReference>
<sequence length="363" mass="40495">MLNETNVIFLKENVKEYILDMEELSTINIWNGKILIVADDKLFCEACHEILSTVGARSYSSLSLDFEIGELGKQANLAAIVLRLPNWSPDTQIVLEQIENLCRNSQIPLLLRLDLEQLDNVLAHTSYSEIEYLLSDSPADLIVSLQSRTQKTAKLVFGDRDELDFTDLKKISADVERIARALVQLSGPESPIGGRSPISSPFIEPHVENSAAAKMSDAPISFKAQDSLTVQPLGSTESAVKQNPSAPHPISARQVRNLIKARRLRDQYFDTELFADPAWDMLLDLMAARLEGQKVSVSSLCIAASVPPTTALRWIKTMTEEKIFLRKADNQDGRRIFIELSDEATAGMIGFFSMIRRNSLMMV</sequence>